<feature type="compositionally biased region" description="Basic and acidic residues" evidence="10">
    <location>
        <begin position="3718"/>
        <end position="3762"/>
    </location>
</feature>
<feature type="compositionally biased region" description="Acidic residues" evidence="10">
    <location>
        <begin position="3811"/>
        <end position="3835"/>
    </location>
</feature>
<feature type="domain" description="VWFA" evidence="11">
    <location>
        <begin position="3996"/>
        <end position="4200"/>
    </location>
</feature>
<dbReference type="Pfam" id="PF07728">
    <property type="entry name" value="AAA_5"/>
    <property type="match status" value="6"/>
</dbReference>
<evidence type="ECO:0000256" key="2">
    <source>
        <dbReference type="ARBA" id="ARBA00004642"/>
    </source>
</evidence>
<dbReference type="PROSITE" id="PS50234">
    <property type="entry name" value="VWFA"/>
    <property type="match status" value="1"/>
</dbReference>
<dbReference type="Gene3D" id="3.40.50.300">
    <property type="entry name" value="P-loop containing nucleotide triphosphate hydrolases"/>
    <property type="match status" value="5"/>
</dbReference>
<keyword evidence="5" id="KW-0547">Nucleotide-binding</keyword>
<feature type="compositionally biased region" description="Basic and acidic residues" evidence="10">
    <location>
        <begin position="3579"/>
        <end position="3593"/>
    </location>
</feature>
<dbReference type="PANTHER" id="PTHR48103:SF2">
    <property type="entry name" value="MIDASIN"/>
    <property type="match status" value="1"/>
</dbReference>
<keyword evidence="8" id="KW-0539">Nucleus</keyword>
<dbReference type="InterPro" id="IPR041190">
    <property type="entry name" value="Midasin_AAA_lid_5"/>
</dbReference>
<dbReference type="InterPro" id="IPR036465">
    <property type="entry name" value="vWFA_dom_sf"/>
</dbReference>
<dbReference type="InterPro" id="IPR012099">
    <property type="entry name" value="Midasin"/>
</dbReference>
<feature type="compositionally biased region" description="Basic and acidic residues" evidence="10">
    <location>
        <begin position="3313"/>
        <end position="3361"/>
    </location>
</feature>
<evidence type="ECO:0000256" key="1">
    <source>
        <dbReference type="ARBA" id="ARBA00004604"/>
    </source>
</evidence>
<feature type="compositionally biased region" description="Basic and acidic residues" evidence="10">
    <location>
        <begin position="3525"/>
        <end position="3542"/>
    </location>
</feature>
<dbReference type="FunFam" id="3.40.50.300:FF:000582">
    <property type="entry name" value="Midasin"/>
    <property type="match status" value="1"/>
</dbReference>
<reference evidence="12" key="2">
    <citation type="submission" date="2020-05" db="UniProtKB">
        <authorList>
            <consortium name="EnsemblMetazoa"/>
        </authorList>
    </citation>
    <scope>IDENTIFICATION</scope>
    <source>
        <strain evidence="12">IAEA</strain>
    </source>
</reference>
<feature type="compositionally biased region" description="Basic and acidic residues" evidence="10">
    <location>
        <begin position="3843"/>
        <end position="3868"/>
    </location>
</feature>
<feature type="coiled-coil region" evidence="9">
    <location>
        <begin position="3163"/>
        <end position="3192"/>
    </location>
</feature>
<evidence type="ECO:0000256" key="9">
    <source>
        <dbReference type="SAM" id="Coils"/>
    </source>
</evidence>
<dbReference type="CDD" id="cd01460">
    <property type="entry name" value="vWA_midasin"/>
    <property type="match status" value="1"/>
</dbReference>
<evidence type="ECO:0000256" key="10">
    <source>
        <dbReference type="SAM" id="MobiDB-lite"/>
    </source>
</evidence>
<reference evidence="13" key="1">
    <citation type="submission" date="2015-01" db="EMBL/GenBank/DDBJ databases">
        <authorList>
            <person name="Aksoy S."/>
            <person name="Warren W."/>
            <person name="Wilson R.K."/>
        </authorList>
    </citation>
    <scope>NUCLEOTIDE SEQUENCE [LARGE SCALE GENOMIC DNA]</scope>
    <source>
        <strain evidence="13">IAEA</strain>
    </source>
</reference>
<evidence type="ECO:0000256" key="4">
    <source>
        <dbReference type="ARBA" id="ARBA00017143"/>
    </source>
</evidence>
<feature type="compositionally biased region" description="Basic and acidic residues" evidence="10">
    <location>
        <begin position="3655"/>
        <end position="3689"/>
    </location>
</feature>
<accession>A0A1B0BC17</accession>
<protein>
    <recommendedName>
        <fullName evidence="4">Midasin</fullName>
    </recommendedName>
</protein>
<dbReference type="SMART" id="SM00382">
    <property type="entry name" value="AAA"/>
    <property type="match status" value="4"/>
</dbReference>
<feature type="region of interest" description="Disordered" evidence="10">
    <location>
        <begin position="3300"/>
        <end position="3868"/>
    </location>
</feature>
<dbReference type="STRING" id="67801.A0A1B0BC17"/>
<dbReference type="GO" id="GO:0016887">
    <property type="term" value="F:ATP hydrolysis activity"/>
    <property type="evidence" value="ECO:0007669"/>
    <property type="project" value="InterPro"/>
</dbReference>
<evidence type="ECO:0000256" key="7">
    <source>
        <dbReference type="ARBA" id="ARBA00023186"/>
    </source>
</evidence>
<feature type="compositionally biased region" description="Basic and acidic residues" evidence="10">
    <location>
        <begin position="3423"/>
        <end position="3438"/>
    </location>
</feature>
<keyword evidence="6" id="KW-0067">ATP-binding</keyword>
<dbReference type="Gene3D" id="3.40.50.410">
    <property type="entry name" value="von Willebrand factor, type A domain"/>
    <property type="match status" value="1"/>
</dbReference>
<keyword evidence="7" id="KW-0143">Chaperone</keyword>
<proteinExistence type="inferred from homology"/>
<dbReference type="SUPFAM" id="SSF52540">
    <property type="entry name" value="P-loop containing nucleoside triphosphate hydrolases"/>
    <property type="match status" value="5"/>
</dbReference>
<comment type="subcellular location">
    <subcellularLocation>
        <location evidence="1">Nucleus</location>
        <location evidence="1">Nucleolus</location>
    </subcellularLocation>
    <subcellularLocation>
        <location evidence="2">Nucleus</location>
        <location evidence="2">Nucleoplasm</location>
    </subcellularLocation>
</comment>
<feature type="compositionally biased region" description="Basic and acidic residues" evidence="10">
    <location>
        <begin position="3797"/>
        <end position="3810"/>
    </location>
</feature>
<feature type="compositionally biased region" description="Acidic residues" evidence="10">
    <location>
        <begin position="3614"/>
        <end position="3624"/>
    </location>
</feature>
<evidence type="ECO:0000256" key="8">
    <source>
        <dbReference type="ARBA" id="ARBA00023242"/>
    </source>
</evidence>
<dbReference type="EMBL" id="JXJN01011765">
    <property type="status" value="NOT_ANNOTATED_CDS"/>
    <property type="molecule type" value="Genomic_DNA"/>
</dbReference>
<dbReference type="Pfam" id="PF17867">
    <property type="entry name" value="AAA_lid_7"/>
    <property type="match status" value="2"/>
</dbReference>
<dbReference type="EMBL" id="JXJN01011766">
    <property type="status" value="NOT_ANNOTATED_CDS"/>
    <property type="molecule type" value="Genomic_DNA"/>
</dbReference>
<feature type="compositionally biased region" description="Acidic residues" evidence="10">
    <location>
        <begin position="3400"/>
        <end position="3422"/>
    </location>
</feature>
<dbReference type="GO" id="GO:0005654">
    <property type="term" value="C:nucleoplasm"/>
    <property type="evidence" value="ECO:0007669"/>
    <property type="project" value="UniProtKB-SubCell"/>
</dbReference>
<dbReference type="EnsemblMetazoa" id="GPPI025308-RA">
    <property type="protein sequence ID" value="GPPI025308-PA"/>
    <property type="gene ID" value="GPPI025308"/>
</dbReference>
<evidence type="ECO:0000256" key="3">
    <source>
        <dbReference type="ARBA" id="ARBA00007188"/>
    </source>
</evidence>
<feature type="compositionally biased region" description="Basic and acidic residues" evidence="10">
    <location>
        <begin position="3776"/>
        <end position="3790"/>
    </location>
</feature>
<name>A0A1B0BC17_9MUSC</name>
<dbReference type="FunFam" id="3.40.50.300:FF:000142">
    <property type="entry name" value="Midasin"/>
    <property type="match status" value="1"/>
</dbReference>
<dbReference type="PIRSF" id="PIRSF010340">
    <property type="entry name" value="Midasin"/>
    <property type="match status" value="1"/>
</dbReference>
<feature type="compositionally biased region" description="Basic and acidic residues" evidence="10">
    <location>
        <begin position="3372"/>
        <end position="3398"/>
    </location>
</feature>
<dbReference type="FunFam" id="3.40.50.410:FF:000028">
    <property type="entry name" value="Midasin"/>
    <property type="match status" value="1"/>
</dbReference>
<feature type="compositionally biased region" description="Acidic residues" evidence="10">
    <location>
        <begin position="3494"/>
        <end position="3524"/>
    </location>
</feature>
<dbReference type="InterPro" id="IPR003593">
    <property type="entry name" value="AAA+_ATPase"/>
</dbReference>
<evidence type="ECO:0000259" key="11">
    <source>
        <dbReference type="PROSITE" id="PS50234"/>
    </source>
</evidence>
<evidence type="ECO:0000256" key="5">
    <source>
        <dbReference type="ARBA" id="ARBA00022741"/>
    </source>
</evidence>
<evidence type="ECO:0000313" key="13">
    <source>
        <dbReference type="Proteomes" id="UP000092460"/>
    </source>
</evidence>
<comment type="similarity">
    <text evidence="3">Belongs to the midasin family.</text>
</comment>
<keyword evidence="13" id="KW-1185">Reference proteome</keyword>
<dbReference type="EMBL" id="JXJN01011768">
    <property type="status" value="NOT_ANNOTATED_CDS"/>
    <property type="molecule type" value="Genomic_DNA"/>
</dbReference>
<sequence length="4201" mass="485257">MEFNVKKLLHNVQWLLSVLPPDKNNTKLVYLEKFIKTKECNTEEVKLLMECLSELLLDEAFIESIAISFEDCLLLLVSNTFGGNVEDTVNVNNFAEYQRKSLALAKLMHLSNDVKQYALKYFLNKPPPFSSAADLNQSLPNKKSRPLPLKPSSFDIVKCCYRLLKADIDYFKNLWNWSEFVDKYLTENFFSKKGNLQDVYINHILAFLCGMNSMQLRQLNLRIPVKYLIEFEEHNKLTLKNWSYKESGHDTITLPLQSSFVCNVEGVLLSVFNKENYDYYDNFQDSMVKVDSTKANLRSVALGVANSKAICLSGPVGCGKTTLVEYLARKTGRLTPKIIDVQENNEENTFDEKIDVNELEIIKAGFKRKSLNLSEGTHSQEPISKRSGENGFLRIQLGDQTDCKMLLGQYHCTDVPGEFVWLPGVLTQAVMNGYWLLLEDLDSATQDTYTVLSSLLENKCLSVPGFSDCVKIAPGFQLFVTVRTLKSSSSNTAQKALLSFLEKYLYTINILPLSRNELCKVVASNYPKLSTIANRIVDVFLIFSSGDHSVADNLRQQEANDKADTTDHYLQLPYDEISISSISSSGRMVSTRDLIKLCQRSNPTFSVTSTECAYFVFQNAVDVFCSYIPQSREKAKLITAIGAKLGIIQSRCEHLANEYKPEIKLNTEYIKVGRAELQTRKGVVDIVDDDTSVSERLENQAFKRMKLMNSRAKDLGKADKKPSSTFSFTRLASCMLERIAVCVQQVEPVLLVGETGVGKTSSVQYLAERTKHKLMVVNMNNQSDVSDLIGGFKPVDLSYVVLPLRSEFEFLFRHTFNATKNESFLTKFSICYNQGNFPVIVKLMLKIVNSVFEKAERNELRDKDLKLIPRWRCLKIKLQKLCNQLNKSINISFAFIPGSLVNCIKFGDWVLLDEINLASAETLECLSTILEPDGSVVLLEKGDFTPVKRHPDFRIFACMNPNTDVGKKDLPVGIRNRFTEFYVDEITSEADLRLLVSDYLRATGIQKIQTITNIVKLYIKLKQLAQLELNDGLGNRPVYSLRTLCRSLNICARNLCGSIERNLYESLSLSFLTQLDSNSHNTVLQLIQTRMLSDTKAILKQQIPKPSDSCLNFEGYWIEKGPKELQECSNYILTESVRNNLKDLARIISIGKFPVLLQGPTSAGKTSLIEYVAKRSGNYCLRINNHEHTDLQEYIGTYTADTTGKLTFKEGVLVQAMHQGYWIILDELNLASTEILEALNRVLDDNRELFIPETQTIVKAHPNFMLFATQNPPGLYGGRKVLSRAFKNRFIELHFSEIPRAELEVILEKRCLIPASYARKMVACMADLQKNRKTTSKNIFTLRDLFRWGNRYTWADKKLLEDPKYDWNQHLIEEGYLVLSSKVRSDLELQIIAEALYNNFKKRIVLSKLFNIDSDLREESAVSRDIIRELRNYRDRADIVWTRNMTRMAVLTAKALQFNEPVLLIGPTGCGKTTICQLLAKIHNVKLRILNCHMHTEGADFLGGLRPCRQNDDDANDTGPSKLFEWSDGPLIHAMREGSYFMADEISLAEDSVLERLNCVLELERTVLLAEKGGITTSESTDAKICQEFVIQAQDGFQFLATMNPDFRDTATSEELSIFRERLKKMQSLIGILFGYNSDNKTALQILREEEKKVDLLGRYLENANSLNTGGHFEWVDSKIVKSLKYGQHLALEHVNLCSSAVLDRLNPVFEPKGKLLISEKGVNARSESAEVVKKGKNFRAFLTIDPKNGELSRAMRNRCIELSLNRETYDLDDKRMIVYAQGVSDIKAINTVIAIHESIAKLTEINNYSVSHLIKMAFLTAAYHHIGYDLERAIYVSAMEVYVYSANTDLIGYGLVYYQQQLRDIVLRESQKYGSLSKHNQEDYLRYVTLYGEGLSEAEMVNLQILPLKIALQNGPQQYGDTLKEIFGYFAKINFGDLKYENLLRYLLFMVYQASTFADLEWRYLQFENLFTLHNIVDLQKLSENMYETLREFKNDFSNLNSELPWNTKLYPRLRDYRYINLKGVEGKVSNVLSALLMNLILQDIPELPVRKLYQLDVLTYSQAISKSSLIDKFNNTFLQYYSGFLKSLEQSLKTHLKNAHLPTSNLIQLLPALLWFNRILLLSKEQILLSFAFNGLNTILIQLKSGFIEETNKSYININNEGQINRILENIAEYPRVHRLLVQENSCPLYRALHKLPEGDKDYFLLLKVKLKEIQSLMHIEGKINQNHYRDLDCAFSIINKVWQKEEVHRRERKAEEESLYINKTKCVEDNPDLKELQELEEIFPTSVNSDFGDFLQENSLEMILKLDKQALKTTQHSTLIKEEDYSFIAKLFMEIYQQYPTFYHQSRYNNACKQTRKFVLMFKESMQVFLRLYQHYRSSLNEWLDEQSFNSLAFSVALQQENLEAFSIDDTSTKSYNFYKDSNIQEIVNCTEILYRIEERVAEQLKLYPEHAALLDIEKIIKRIRQLPSNAPVVRFNTGFQLLRQKVSQWNEVAHKNNNLKEEEVKLAEYVQNWTRLELQFWRNCLQQTYENVESQAYKYWFFIYHLLQEYLENHSIDSSLKDMKYCEKRFVQQEAVESSELGEKTKIQLPEVINILRQFLESATYGDFHVRLELMKAFEFYLNHCQEGKQVEERNRLEQLIAGLHNLQIYFQQFLNEIVEWNKSVKGPIEKKLKDLVKIESYNKDLSYFSMRNNVAKVHRNLNKFLKEYKQQLEEKIAPVFQMKESIINKDLNLQNGHSTSETYVRDIDTYLAASNLKENYMTSFDSSSSALLQKLSHLYRKSREVVKDTLKNHRYSQLLDTLDNVLQQQLEHCNDLRQLSVDRGKERSKQVLEAKQILQRKRKALSDFFKLLTLLGINYKTGLAKLSLIEENEEFENYQIPPFCLETITSDFCTQNLNLSFAKAIFKLKILLSIMLTPLSELGLPNIDRIKGFAVQMFLLVQKQRNSLARGCKELYDFKCQLQNMKSIALIVKTSTMSDENLQFVKYQNTYENLTQSFVHISYVLEQFKLLINCLPSKDISENRLSTNLNNLLTKDSSNFANLKRLSDEILSTSQSTLKEMQEKYSEFLNPNHLNEFIIRHEQVKELLRNILDQLKISSSDYLPLAKPLLQLRQQIGEMFRPSNINSPSFTENDFENFEHELENIIRSALSSLEKLYKKSCSEDINKASQDIKEQEEEEELNDLEENHLKEHLSEDLLNNWKILNLSELNEKLAHVLLLIKSSSFPTKILHVKKLISIIPILEQFQLMANYQFTQQIYTHKLSAKILSIMLSVFVEIGTKGFCTPPDLMRDAEVENKQDGQQQQGEKFGLEDGTGEKDASNKIESEDQLEDAKRPEDRKEEKDNEQSDCKEEKGIDVSEDFDGNMQDLEKSEKEEDVNKEMGETEAGAEKLDDQIWGDDEEEEEKEQEDHEEDLNEEEQGKGSKDEKDTHNDLNTENEALPEDTKDQQNQECLDATNEDKRKEKERDITDMKEPEVSEEQDNPYHNELEDPPEAEEMDLGDLNANDENDKDNEADDELREENPFEIDKMKENMPTKDQEDDEQETGNNENKDEGNENVSSDSEEEAEDGQMQQEKIDVLEEEIENKPEEMEEEQPAEESNLQKRAAIEENPEEGQEEEQESQKDDLKENYEQSKDKRSEEDNIQSVPEMENNRTADEVQTPENEKNIKQDQKLDEQQTGEEKDGVGQAETENNDGGHQGIAETNEMTVQEECQNEKQTQEKRKQGCTNEERTLGEAEKNKIKQLKTIEKLDEQKQNDEADDDHNESPEADEYQHVKEPKNSDKITLDNATEEQSKKSQHVENEKDDHEEDNNSEIIDDLMDIDEDHEENEQNNLQEISPDRLDKKSDKPSKNEKNGEQIETTERMEVEGDIVETQELLQESNSYAEDMTTAELLKIRNMYQQEASVPKSILPINEDCENWHTISNRMAQNARDLCEQLRLILEPTKCTRLKGDYRTGRRINMKKIIPYIASQFRKDKIWLRRTKPAQRDYKITIAIDDSKSMHHNNSKMLTLEAISLVAQALTLLESGRLSVLSFGERPQILLNHTEQFDGAKLVNHLNFSQDKTKIAELLDFIRVIIAEECCTSSDNGIFENLLLILSDGRNIFSEGKTKVKNSIKLARLQRVFLVYIIIDNPENKNSILDIQTMEMLPDKKINIKSYLDDFPFPYYVIVRDLNQLPLVLSEAMRQWFELVNQFN</sequence>
<dbReference type="InterPro" id="IPR011704">
    <property type="entry name" value="ATPase_dyneun-rel_AAA"/>
</dbReference>
<dbReference type="GO" id="GO:0030687">
    <property type="term" value="C:preribosome, large subunit precursor"/>
    <property type="evidence" value="ECO:0007669"/>
    <property type="project" value="TreeGrafter"/>
</dbReference>
<evidence type="ECO:0000256" key="6">
    <source>
        <dbReference type="ARBA" id="ARBA00022840"/>
    </source>
</evidence>
<organism evidence="12 13">
    <name type="scientific">Glossina palpalis gambiensis</name>
    <dbReference type="NCBI Taxonomy" id="67801"/>
    <lineage>
        <taxon>Eukaryota</taxon>
        <taxon>Metazoa</taxon>
        <taxon>Ecdysozoa</taxon>
        <taxon>Arthropoda</taxon>
        <taxon>Hexapoda</taxon>
        <taxon>Insecta</taxon>
        <taxon>Pterygota</taxon>
        <taxon>Neoptera</taxon>
        <taxon>Endopterygota</taxon>
        <taxon>Diptera</taxon>
        <taxon>Brachycera</taxon>
        <taxon>Muscomorpha</taxon>
        <taxon>Hippoboscoidea</taxon>
        <taxon>Glossinidae</taxon>
        <taxon>Glossina</taxon>
    </lineage>
</organism>
<feature type="compositionally biased region" description="Basic and acidic residues" evidence="10">
    <location>
        <begin position="3462"/>
        <end position="3480"/>
    </location>
</feature>
<dbReference type="EMBL" id="JXJN01011767">
    <property type="status" value="NOT_ANNOTATED_CDS"/>
    <property type="molecule type" value="Genomic_DNA"/>
</dbReference>
<keyword evidence="9" id="KW-0175">Coiled coil</keyword>
<dbReference type="InterPro" id="IPR027417">
    <property type="entry name" value="P-loop_NTPase"/>
</dbReference>
<dbReference type="GO" id="GO:0005730">
    <property type="term" value="C:nucleolus"/>
    <property type="evidence" value="ECO:0007669"/>
    <property type="project" value="UniProtKB-SubCell"/>
</dbReference>
<dbReference type="GO" id="GO:0005524">
    <property type="term" value="F:ATP binding"/>
    <property type="evidence" value="ECO:0007669"/>
    <property type="project" value="UniProtKB-KW"/>
</dbReference>
<feature type="compositionally biased region" description="Basic and acidic residues" evidence="10">
    <location>
        <begin position="3625"/>
        <end position="3645"/>
    </location>
</feature>
<dbReference type="GO" id="GO:0000027">
    <property type="term" value="P:ribosomal large subunit assembly"/>
    <property type="evidence" value="ECO:0007669"/>
    <property type="project" value="InterPro"/>
</dbReference>
<dbReference type="Pfam" id="PF17865">
    <property type="entry name" value="AAA_lid_5"/>
    <property type="match status" value="1"/>
</dbReference>
<dbReference type="GO" id="GO:0000055">
    <property type="term" value="P:ribosomal large subunit export from nucleus"/>
    <property type="evidence" value="ECO:0007669"/>
    <property type="project" value="TreeGrafter"/>
</dbReference>
<feature type="compositionally biased region" description="Acidic residues" evidence="10">
    <location>
        <begin position="3763"/>
        <end position="3775"/>
    </location>
</feature>
<evidence type="ECO:0000313" key="12">
    <source>
        <dbReference type="EnsemblMetazoa" id="GPPI025308-PA"/>
    </source>
</evidence>
<dbReference type="InterPro" id="IPR002035">
    <property type="entry name" value="VWF_A"/>
</dbReference>
<dbReference type="Proteomes" id="UP000092460">
    <property type="component" value="Unassembled WGS sequence"/>
</dbReference>
<dbReference type="PANTHER" id="PTHR48103">
    <property type="entry name" value="MIDASIN-RELATED"/>
    <property type="match status" value="1"/>
</dbReference>
<dbReference type="SUPFAM" id="SSF53300">
    <property type="entry name" value="vWA-like"/>
    <property type="match status" value="1"/>
</dbReference>
<dbReference type="VEuPathDB" id="VectorBase:GPPI025308"/>
<dbReference type="InterPro" id="IPR040848">
    <property type="entry name" value="AAA_lid_7"/>
</dbReference>